<comment type="subcellular location">
    <subcellularLocation>
        <location evidence="2">Nucleus</location>
    </subcellularLocation>
</comment>
<dbReference type="PANTHER" id="PTHR22930">
    <property type="match status" value="1"/>
</dbReference>
<feature type="domain" description="DDE Tnp4" evidence="8">
    <location>
        <begin position="175"/>
        <end position="339"/>
    </location>
</feature>
<comment type="similarity">
    <text evidence="3">Belongs to the HARBI1 family.</text>
</comment>
<dbReference type="InterPro" id="IPR027806">
    <property type="entry name" value="HARBI1_dom"/>
</dbReference>
<dbReference type="GO" id="GO:0004518">
    <property type="term" value="F:nuclease activity"/>
    <property type="evidence" value="ECO:0007669"/>
    <property type="project" value="UniProtKB-KW"/>
</dbReference>
<dbReference type="Proteomes" id="UP000265515">
    <property type="component" value="Unassembled WGS sequence"/>
</dbReference>
<evidence type="ECO:0000256" key="1">
    <source>
        <dbReference type="ARBA" id="ARBA00001968"/>
    </source>
</evidence>
<dbReference type="OrthoDB" id="6509413at2759"/>
<keyword evidence="4" id="KW-0540">Nuclease</keyword>
<evidence type="ECO:0000256" key="4">
    <source>
        <dbReference type="ARBA" id="ARBA00022722"/>
    </source>
</evidence>
<evidence type="ECO:0000256" key="3">
    <source>
        <dbReference type="ARBA" id="ARBA00006958"/>
    </source>
</evidence>
<name>A0A388L6Q8_CHABU</name>
<protein>
    <recommendedName>
        <fullName evidence="8">DDE Tnp4 domain-containing protein</fullName>
    </recommendedName>
</protein>
<evidence type="ECO:0000259" key="8">
    <source>
        <dbReference type="Pfam" id="PF13359"/>
    </source>
</evidence>
<dbReference type="Pfam" id="PF13359">
    <property type="entry name" value="DDE_Tnp_4"/>
    <property type="match status" value="1"/>
</dbReference>
<gene>
    <name evidence="9" type="ORF">CBR_g25825</name>
</gene>
<evidence type="ECO:0000256" key="6">
    <source>
        <dbReference type="ARBA" id="ARBA00022801"/>
    </source>
</evidence>
<keyword evidence="10" id="KW-1185">Reference proteome</keyword>
<sequence length="394" mass="44479">MPQADGAAGDWRWLRHWCHFERHPAGVLRDGVRRISTGDSKVVDEATNGGYRRQCDDATVDYFKEGLQMSPHVFHEIAETLSPYLQCCVTFYGVPLQPDQIAAYALCRWASGETHDSGTCSFHIGRSSGLTAVRDVTVVLLNSYPDKISWPTGSQKAVILRAFADNGFLNCHGCIDCTHIYIDKPANANGEDYYDRKCRFSVQTQVVVDMNLHMLDVFISYPGSCHDVRIVHLSSLWARVEAGELFIGPSVMLPLGVRTNGYLLGDNGYPTSEWIVVPYDGLAQHPYEAHFDNKQKMARGEVEWAFGRLKGMWRLFFRTHKRNMDTVAQHFFVVCILHNILIDAGIPFDDNLLWEVGPDGVRRRVDLGIHRPLRPVCMESSTEDALLFRDALAD</sequence>
<organism evidence="9 10">
    <name type="scientific">Chara braunii</name>
    <name type="common">Braun's stonewort</name>
    <dbReference type="NCBI Taxonomy" id="69332"/>
    <lineage>
        <taxon>Eukaryota</taxon>
        <taxon>Viridiplantae</taxon>
        <taxon>Streptophyta</taxon>
        <taxon>Charophyceae</taxon>
        <taxon>Charales</taxon>
        <taxon>Characeae</taxon>
        <taxon>Chara</taxon>
    </lineage>
</organism>
<keyword evidence="7" id="KW-0539">Nucleus</keyword>
<evidence type="ECO:0000256" key="7">
    <source>
        <dbReference type="ARBA" id="ARBA00023242"/>
    </source>
</evidence>
<evidence type="ECO:0000256" key="2">
    <source>
        <dbReference type="ARBA" id="ARBA00004123"/>
    </source>
</evidence>
<reference evidence="9 10" key="1">
    <citation type="journal article" date="2018" name="Cell">
        <title>The Chara Genome: Secondary Complexity and Implications for Plant Terrestrialization.</title>
        <authorList>
            <person name="Nishiyama T."/>
            <person name="Sakayama H."/>
            <person name="Vries J.D."/>
            <person name="Buschmann H."/>
            <person name="Saint-Marcoux D."/>
            <person name="Ullrich K.K."/>
            <person name="Haas F.B."/>
            <person name="Vanderstraeten L."/>
            <person name="Becker D."/>
            <person name="Lang D."/>
            <person name="Vosolsobe S."/>
            <person name="Rombauts S."/>
            <person name="Wilhelmsson P.K.I."/>
            <person name="Janitza P."/>
            <person name="Kern R."/>
            <person name="Heyl A."/>
            <person name="Rumpler F."/>
            <person name="Villalobos L.I.A.C."/>
            <person name="Clay J.M."/>
            <person name="Skokan R."/>
            <person name="Toyoda A."/>
            <person name="Suzuki Y."/>
            <person name="Kagoshima H."/>
            <person name="Schijlen E."/>
            <person name="Tajeshwar N."/>
            <person name="Catarino B."/>
            <person name="Hetherington A.J."/>
            <person name="Saltykova A."/>
            <person name="Bonnot C."/>
            <person name="Breuninger H."/>
            <person name="Symeonidi A."/>
            <person name="Radhakrishnan G.V."/>
            <person name="Van Nieuwerburgh F."/>
            <person name="Deforce D."/>
            <person name="Chang C."/>
            <person name="Karol K.G."/>
            <person name="Hedrich R."/>
            <person name="Ulvskov P."/>
            <person name="Glockner G."/>
            <person name="Delwiche C.F."/>
            <person name="Petrasek J."/>
            <person name="Van de Peer Y."/>
            <person name="Friml J."/>
            <person name="Beilby M."/>
            <person name="Dolan L."/>
            <person name="Kohara Y."/>
            <person name="Sugano S."/>
            <person name="Fujiyama A."/>
            <person name="Delaux P.-M."/>
            <person name="Quint M."/>
            <person name="TheiBen G."/>
            <person name="Hagemann M."/>
            <person name="Harholt J."/>
            <person name="Dunand C."/>
            <person name="Zachgo S."/>
            <person name="Langdale J."/>
            <person name="Maumus F."/>
            <person name="Straeten D.V.D."/>
            <person name="Gould S.B."/>
            <person name="Rensing S.A."/>
        </authorList>
    </citation>
    <scope>NUCLEOTIDE SEQUENCE [LARGE SCALE GENOMIC DNA]</scope>
    <source>
        <strain evidence="9 10">S276</strain>
    </source>
</reference>
<evidence type="ECO:0000313" key="9">
    <source>
        <dbReference type="EMBL" id="GBG77893.1"/>
    </source>
</evidence>
<dbReference type="GO" id="GO:0016787">
    <property type="term" value="F:hydrolase activity"/>
    <property type="evidence" value="ECO:0007669"/>
    <property type="project" value="UniProtKB-KW"/>
</dbReference>
<keyword evidence="6" id="KW-0378">Hydrolase</keyword>
<keyword evidence="5" id="KW-0479">Metal-binding</keyword>
<dbReference type="Gramene" id="GBG77893">
    <property type="protein sequence ID" value="GBG77893"/>
    <property type="gene ID" value="CBR_g25825"/>
</dbReference>
<comment type="cofactor">
    <cofactor evidence="1">
        <name>a divalent metal cation</name>
        <dbReference type="ChEBI" id="CHEBI:60240"/>
    </cofactor>
</comment>
<evidence type="ECO:0000313" key="10">
    <source>
        <dbReference type="Proteomes" id="UP000265515"/>
    </source>
</evidence>
<dbReference type="GO" id="GO:0046872">
    <property type="term" value="F:metal ion binding"/>
    <property type="evidence" value="ECO:0007669"/>
    <property type="project" value="UniProtKB-KW"/>
</dbReference>
<dbReference type="PANTHER" id="PTHR22930:SF85">
    <property type="entry name" value="GH03217P-RELATED"/>
    <property type="match status" value="1"/>
</dbReference>
<dbReference type="InterPro" id="IPR045249">
    <property type="entry name" value="HARBI1-like"/>
</dbReference>
<dbReference type="AlphaFoldDB" id="A0A388L6Q8"/>
<accession>A0A388L6Q8</accession>
<comment type="caution">
    <text evidence="9">The sequence shown here is derived from an EMBL/GenBank/DDBJ whole genome shotgun (WGS) entry which is preliminary data.</text>
</comment>
<dbReference type="EMBL" id="BFEA01000279">
    <property type="protein sequence ID" value="GBG77893.1"/>
    <property type="molecule type" value="Genomic_DNA"/>
</dbReference>
<proteinExistence type="inferred from homology"/>
<dbReference type="GO" id="GO:0005634">
    <property type="term" value="C:nucleus"/>
    <property type="evidence" value="ECO:0007669"/>
    <property type="project" value="UniProtKB-SubCell"/>
</dbReference>
<evidence type="ECO:0000256" key="5">
    <source>
        <dbReference type="ARBA" id="ARBA00022723"/>
    </source>
</evidence>